<feature type="transmembrane region" description="Helical" evidence="1">
    <location>
        <begin position="206"/>
        <end position="230"/>
    </location>
</feature>
<keyword evidence="1" id="KW-0812">Transmembrane</keyword>
<dbReference type="Proteomes" id="UP000324758">
    <property type="component" value="Unassembled WGS sequence"/>
</dbReference>
<evidence type="ECO:0000256" key="1">
    <source>
        <dbReference type="SAM" id="Phobius"/>
    </source>
</evidence>
<organism evidence="2 3">
    <name type="scientific">Bradyrhizobium rifense</name>
    <dbReference type="NCBI Taxonomy" id="515499"/>
    <lineage>
        <taxon>Bacteria</taxon>
        <taxon>Pseudomonadati</taxon>
        <taxon>Pseudomonadota</taxon>
        <taxon>Alphaproteobacteria</taxon>
        <taxon>Hyphomicrobiales</taxon>
        <taxon>Nitrobacteraceae</taxon>
        <taxon>Bradyrhizobium</taxon>
    </lineage>
</organism>
<proteinExistence type="predicted"/>
<feature type="transmembrane region" description="Helical" evidence="1">
    <location>
        <begin position="325"/>
        <end position="345"/>
    </location>
</feature>
<keyword evidence="1" id="KW-1133">Transmembrane helix</keyword>
<feature type="transmembrane region" description="Helical" evidence="1">
    <location>
        <begin position="264"/>
        <end position="285"/>
    </location>
</feature>
<feature type="transmembrane region" description="Helical" evidence="1">
    <location>
        <begin position="365"/>
        <end position="390"/>
    </location>
</feature>
<evidence type="ECO:0000313" key="3">
    <source>
        <dbReference type="Proteomes" id="UP000324758"/>
    </source>
</evidence>
<accession>A0A5D3JYS2</accession>
<feature type="transmembrane region" description="Helical" evidence="1">
    <location>
        <begin position="166"/>
        <end position="185"/>
    </location>
</feature>
<comment type="caution">
    <text evidence="2">The sequence shown here is derived from an EMBL/GenBank/DDBJ whole genome shotgun (WGS) entry which is preliminary data.</text>
</comment>
<feature type="transmembrane region" description="Helical" evidence="1">
    <location>
        <begin position="134"/>
        <end position="154"/>
    </location>
</feature>
<dbReference type="AlphaFoldDB" id="A0A5D3JYS2"/>
<dbReference type="Pfam" id="PF05987">
    <property type="entry name" value="DUF898"/>
    <property type="match status" value="1"/>
</dbReference>
<name>A0A5D3JYS2_9BRAD</name>
<reference evidence="2 3" key="1">
    <citation type="submission" date="2019-08" db="EMBL/GenBank/DDBJ databases">
        <title>Bradyrhizobium hipponensis sp. nov., a rhizobium isolated from a Lupinus angustifolius root nodule in Tunisia.</title>
        <authorList>
            <person name="Off K."/>
            <person name="Rejili M."/>
            <person name="Mars M."/>
            <person name="Brachmann A."/>
            <person name="Marin M."/>
        </authorList>
    </citation>
    <scope>NUCLEOTIDE SEQUENCE [LARGE SCALE GENOMIC DNA]</scope>
    <source>
        <strain evidence="2 3">CTAW71</strain>
    </source>
</reference>
<keyword evidence="1" id="KW-0472">Membrane</keyword>
<gene>
    <name evidence="2" type="ORF">FXB40_45820</name>
</gene>
<sequence length="436" mass="49278">MRQRDLPHASASGIVRKIARNRGKSNPPILGIDQSLIYSLSGSDPHPEVAAVNDMQWAPLGPSEPVPPPLPPSRVDFTGNRTEFRKMVTKGAMLELVTFGFYRFWLVTDIRRHLWSNTAIDGDAAEYTGRAKELLVGFLFALAILVPIYLAYFLVGIEFERWQGFASTPLFISFYAFGQFAIFRARRYRLTRTVWRGVRFWMDGSGWVYSFRAMLWGLLVFLTLGLALPWREASLERYKMRHTHFGDLQGDFEGDGWTFFKRGWWLWLLTPIAVIIFPLAPFLYAEFKAREWRWWLNGIRIGGVSLSSDLPHNAFYGLYWKMVGWWLLLSTLFGLYLGGATMLVVKVSGVPAEQVFGPDHAAKSIPMLVMMVIGYFALALAINIIMRVYLQRDLWAKVLETVAVHDIGAAADVRASGELASALGEGFADGLDVAGF</sequence>
<dbReference type="OrthoDB" id="7462354at2"/>
<keyword evidence="3" id="KW-1185">Reference proteome</keyword>
<dbReference type="EMBL" id="VSSS01000101">
    <property type="protein sequence ID" value="TYL83717.1"/>
    <property type="molecule type" value="Genomic_DNA"/>
</dbReference>
<evidence type="ECO:0000313" key="2">
    <source>
        <dbReference type="EMBL" id="TYL83717.1"/>
    </source>
</evidence>
<protein>
    <submittedName>
        <fullName evidence="2">DUF898 domain-containing protein</fullName>
    </submittedName>
</protein>
<dbReference type="InterPro" id="IPR010295">
    <property type="entry name" value="DUF898"/>
</dbReference>